<gene>
    <name evidence="1" type="ORF">EPJ72_00150</name>
</gene>
<sequence length="325" mass="36818">MLAKYFNINDFYKTAVECAIDADPRGRDIVEKELDIVKKDYEAIKDKRKKECFDKDNLFNPYADSRILNIAEDKEIKKIFCGIDMQTSELLLADRLNEKKAKIDLVITHHPNGYAYAKFYEVIAMQTDKNYLNGVNINISEALTNKKMHVVERSVSPSNHNRDVTAAKLLNLNYMCMHTLADNHVETFLTNLIKEKNPYKLSDILDLLNDIEEYKISSKNNNPPKLFNGSEKNRVGKVVVDMTGGASFDIGMIAALANAGVGTLLVMYLSDNYIEECKKYNINIVCAGHMASDSLGLNLLFKAMKEKAKKSFEILPASGYIFVER</sequence>
<dbReference type="InterPro" id="IPR036069">
    <property type="entry name" value="DUF34/NIF3_sf"/>
</dbReference>
<dbReference type="EMBL" id="SAXY01000002">
    <property type="protein sequence ID" value="TXJ47516.1"/>
    <property type="molecule type" value="Genomic_DNA"/>
</dbReference>
<dbReference type="OrthoDB" id="9798371at2"/>
<dbReference type="Gene3D" id="3.40.1390.30">
    <property type="entry name" value="NIF3 (NGG1p interacting factor 3)-like"/>
    <property type="match status" value="2"/>
</dbReference>
<dbReference type="Proteomes" id="UP000323176">
    <property type="component" value="Unassembled WGS sequence"/>
</dbReference>
<comment type="caution">
    <text evidence="1">The sequence shown here is derived from an EMBL/GenBank/DDBJ whole genome shotgun (WGS) entry which is preliminary data.</text>
</comment>
<name>A0A5C8FC07_BRAPL</name>
<dbReference type="AlphaFoldDB" id="A0A5C8FC07"/>
<reference evidence="1 2" key="1">
    <citation type="journal article" date="1992" name="Lakartidningen">
        <title>[Penicillin V and not amoxicillin is the first choice preparation in acute otitis].</title>
        <authorList>
            <person name="Kamme C."/>
            <person name="Lundgren K."/>
            <person name="Prellner K."/>
        </authorList>
    </citation>
    <scope>NUCLEOTIDE SEQUENCE [LARGE SCALE GENOMIC DNA]</scope>
    <source>
        <strain evidence="1 2">PC5538III-hc</strain>
    </source>
</reference>
<proteinExistence type="predicted"/>
<protein>
    <recommendedName>
        <fullName evidence="3">NIF3 domain protein</fullName>
    </recommendedName>
</protein>
<evidence type="ECO:0008006" key="3">
    <source>
        <dbReference type="Google" id="ProtNLM"/>
    </source>
</evidence>
<organism evidence="1 2">
    <name type="scientific">Brachyspira pilosicoli</name>
    <name type="common">Serpulina pilosicoli</name>
    <dbReference type="NCBI Taxonomy" id="52584"/>
    <lineage>
        <taxon>Bacteria</taxon>
        <taxon>Pseudomonadati</taxon>
        <taxon>Spirochaetota</taxon>
        <taxon>Spirochaetia</taxon>
        <taxon>Brachyspirales</taxon>
        <taxon>Brachyspiraceae</taxon>
        <taxon>Brachyspira</taxon>
    </lineage>
</organism>
<dbReference type="SUPFAM" id="SSF102705">
    <property type="entry name" value="NIF3 (NGG1p interacting factor 3)-like"/>
    <property type="match status" value="1"/>
</dbReference>
<evidence type="ECO:0000313" key="2">
    <source>
        <dbReference type="Proteomes" id="UP000323176"/>
    </source>
</evidence>
<accession>A0A5C8FC07</accession>
<evidence type="ECO:0000313" key="1">
    <source>
        <dbReference type="EMBL" id="TXJ47516.1"/>
    </source>
</evidence>